<sequence>MPSPFALARVLLLGAFALALRPVAAQTEPTEASAAEATTMATVEVIARVSGPGLWEVRNGENVLWILGTQSPLPRRFEWVSDEVDARLAESSLLIAPPSVAFGAGIGRFRALTLLPSLLRARRNPDERSLEAVVGPDLYARWQPLKRRYLGRNRKVETWRPLFAAIKLWEEAIEDARMTGSGPVWRAVSKSAKKLKLAVETPQVAVSIADPRDSIRSFAQSPLDDLECFSRTLERLESDIEAMRERAEAWAVGDLESLRALPFSDQNRSCQDAFLSASIGEQNRIADVPERLREAWLASVDKALAEHRSSVAVISIASLLDPESGLMRALRERGYAVRAPDGGEDRGPEAAAQAPTELGALR</sequence>
<dbReference type="InterPro" id="IPR002816">
    <property type="entry name" value="TraB/PrgY/GumN_fam"/>
</dbReference>
<evidence type="ECO:0000256" key="2">
    <source>
        <dbReference type="SAM" id="MobiDB-lite"/>
    </source>
</evidence>
<evidence type="ECO:0000313" key="4">
    <source>
        <dbReference type="EMBL" id="SDD99807.1"/>
    </source>
</evidence>
<dbReference type="OrthoDB" id="8743055at2"/>
<evidence type="ECO:0000256" key="1">
    <source>
        <dbReference type="SAM" id="Coils"/>
    </source>
</evidence>
<accession>A0A1G6ZCJ1</accession>
<dbReference type="STRING" id="265719.SAMN04488509_11331"/>
<dbReference type="RefSeq" id="WP_091244775.1">
    <property type="nucleotide sequence ID" value="NZ_FNAG01000013.1"/>
</dbReference>
<dbReference type="EMBL" id="FNAG01000013">
    <property type="protein sequence ID" value="SDD99807.1"/>
    <property type="molecule type" value="Genomic_DNA"/>
</dbReference>
<evidence type="ECO:0000313" key="5">
    <source>
        <dbReference type="Proteomes" id="UP000199603"/>
    </source>
</evidence>
<keyword evidence="5" id="KW-1185">Reference proteome</keyword>
<feature type="signal peptide" evidence="3">
    <location>
        <begin position="1"/>
        <end position="25"/>
    </location>
</feature>
<dbReference type="Pfam" id="PF01963">
    <property type="entry name" value="TraB_PrgY_gumN"/>
    <property type="match status" value="1"/>
</dbReference>
<gene>
    <name evidence="4" type="ORF">SAMN04488509_11331</name>
</gene>
<dbReference type="AlphaFoldDB" id="A0A1G6ZCJ1"/>
<name>A0A1G6ZCJ1_9GAMM</name>
<dbReference type="CDD" id="cd14788">
    <property type="entry name" value="GumN"/>
    <property type="match status" value="1"/>
</dbReference>
<reference evidence="4 5" key="1">
    <citation type="submission" date="2016-10" db="EMBL/GenBank/DDBJ databases">
        <authorList>
            <person name="de Groot N.N."/>
        </authorList>
    </citation>
    <scope>NUCLEOTIDE SEQUENCE [LARGE SCALE GENOMIC DNA]</scope>
    <source>
        <strain evidence="4 5">DSM 16957</strain>
    </source>
</reference>
<keyword evidence="3" id="KW-0732">Signal</keyword>
<organism evidence="4 5">
    <name type="scientific">Aquimonas voraii</name>
    <dbReference type="NCBI Taxonomy" id="265719"/>
    <lineage>
        <taxon>Bacteria</taxon>
        <taxon>Pseudomonadati</taxon>
        <taxon>Pseudomonadota</taxon>
        <taxon>Gammaproteobacteria</taxon>
        <taxon>Lysobacterales</taxon>
        <taxon>Lysobacteraceae</taxon>
        <taxon>Aquimonas</taxon>
    </lineage>
</organism>
<dbReference type="Proteomes" id="UP000199603">
    <property type="component" value="Unassembled WGS sequence"/>
</dbReference>
<protein>
    <submittedName>
        <fullName evidence="4">TraB family protein</fullName>
    </submittedName>
</protein>
<keyword evidence="1" id="KW-0175">Coiled coil</keyword>
<feature type="chain" id="PRO_5011706732" evidence="3">
    <location>
        <begin position="26"/>
        <end position="362"/>
    </location>
</feature>
<feature type="compositionally biased region" description="Basic and acidic residues" evidence="2">
    <location>
        <begin position="337"/>
        <end position="348"/>
    </location>
</feature>
<feature type="region of interest" description="Disordered" evidence="2">
    <location>
        <begin position="337"/>
        <end position="362"/>
    </location>
</feature>
<feature type="coiled-coil region" evidence="1">
    <location>
        <begin position="226"/>
        <end position="253"/>
    </location>
</feature>
<proteinExistence type="predicted"/>
<evidence type="ECO:0000256" key="3">
    <source>
        <dbReference type="SAM" id="SignalP"/>
    </source>
</evidence>